<keyword evidence="9" id="KW-1185">Reference proteome</keyword>
<evidence type="ECO:0000256" key="7">
    <source>
        <dbReference type="NCBIfam" id="TIGR00188"/>
    </source>
</evidence>
<dbReference type="Gene3D" id="3.30.230.10">
    <property type="match status" value="1"/>
</dbReference>
<evidence type="ECO:0000256" key="4">
    <source>
        <dbReference type="ARBA" id="ARBA00022801"/>
    </source>
</evidence>
<keyword evidence="3 6" id="KW-0255">Endonuclease</keyword>
<dbReference type="EMBL" id="VFMN01000001">
    <property type="protein sequence ID" value="TQJ08352.1"/>
    <property type="molecule type" value="Genomic_DNA"/>
</dbReference>
<dbReference type="PANTHER" id="PTHR33992:SF1">
    <property type="entry name" value="RIBONUCLEASE P PROTEIN COMPONENT"/>
    <property type="match status" value="1"/>
</dbReference>
<keyword evidence="1 6" id="KW-0819">tRNA processing</keyword>
<keyword evidence="5 6" id="KW-0694">RNA-binding</keyword>
<dbReference type="GO" id="GO:0030677">
    <property type="term" value="C:ribonuclease P complex"/>
    <property type="evidence" value="ECO:0007669"/>
    <property type="project" value="TreeGrafter"/>
</dbReference>
<dbReference type="AlphaFoldDB" id="A0A542DZ29"/>
<dbReference type="SUPFAM" id="SSF54211">
    <property type="entry name" value="Ribosomal protein S5 domain 2-like"/>
    <property type="match status" value="1"/>
</dbReference>
<sequence length="122" mass="12828">MLPARHRLRASADFASAVRGPGGRCGGPLVVVHATRADSREQQPARVGFVVSKAVGGAVVRNRTKRRLRHLVADRLTLVPDGTDLVVRALPATAAATGAELGAELDRLLPVAVRRAAARSRA</sequence>
<evidence type="ECO:0000313" key="8">
    <source>
        <dbReference type="EMBL" id="TQJ08352.1"/>
    </source>
</evidence>
<dbReference type="HAMAP" id="MF_00227">
    <property type="entry name" value="RNase_P"/>
    <property type="match status" value="1"/>
</dbReference>
<dbReference type="NCBIfam" id="TIGR00188">
    <property type="entry name" value="rnpA"/>
    <property type="match status" value="1"/>
</dbReference>
<comment type="catalytic activity">
    <reaction evidence="6">
        <text>Endonucleolytic cleavage of RNA, removing 5'-extranucleotides from tRNA precursor.</text>
        <dbReference type="EC" id="3.1.26.5"/>
    </reaction>
</comment>
<evidence type="ECO:0000256" key="3">
    <source>
        <dbReference type="ARBA" id="ARBA00022759"/>
    </source>
</evidence>
<dbReference type="OrthoDB" id="196964at2"/>
<keyword evidence="4 6" id="KW-0378">Hydrolase</keyword>
<evidence type="ECO:0000256" key="1">
    <source>
        <dbReference type="ARBA" id="ARBA00022694"/>
    </source>
</evidence>
<organism evidence="8 9">
    <name type="scientific">Lapillicoccus jejuensis</name>
    <dbReference type="NCBI Taxonomy" id="402171"/>
    <lineage>
        <taxon>Bacteria</taxon>
        <taxon>Bacillati</taxon>
        <taxon>Actinomycetota</taxon>
        <taxon>Actinomycetes</taxon>
        <taxon>Micrococcales</taxon>
        <taxon>Intrasporangiaceae</taxon>
        <taxon>Lapillicoccus</taxon>
    </lineage>
</organism>
<accession>A0A542DZ29</accession>
<dbReference type="EC" id="3.1.26.5" evidence="6 7"/>
<comment type="caution">
    <text evidence="8">The sequence shown here is derived from an EMBL/GenBank/DDBJ whole genome shotgun (WGS) entry which is preliminary data.</text>
</comment>
<dbReference type="InterPro" id="IPR014721">
    <property type="entry name" value="Ribsml_uS5_D2-typ_fold_subgr"/>
</dbReference>
<evidence type="ECO:0000313" key="9">
    <source>
        <dbReference type="Proteomes" id="UP000317893"/>
    </source>
</evidence>
<dbReference type="RefSeq" id="WP_141847878.1">
    <property type="nucleotide sequence ID" value="NZ_VFMN01000001.1"/>
</dbReference>
<proteinExistence type="inferred from homology"/>
<dbReference type="GO" id="GO:0042781">
    <property type="term" value="F:3'-tRNA processing endoribonuclease activity"/>
    <property type="evidence" value="ECO:0007669"/>
    <property type="project" value="TreeGrafter"/>
</dbReference>
<evidence type="ECO:0000256" key="6">
    <source>
        <dbReference type="HAMAP-Rule" id="MF_00227"/>
    </source>
</evidence>
<name>A0A542DZ29_9MICO</name>
<evidence type="ECO:0000256" key="2">
    <source>
        <dbReference type="ARBA" id="ARBA00022722"/>
    </source>
</evidence>
<reference evidence="8 9" key="1">
    <citation type="submission" date="2019-06" db="EMBL/GenBank/DDBJ databases">
        <title>Sequencing the genomes of 1000 actinobacteria strains.</title>
        <authorList>
            <person name="Klenk H.-P."/>
        </authorList>
    </citation>
    <scope>NUCLEOTIDE SEQUENCE [LARGE SCALE GENOMIC DNA]</scope>
    <source>
        <strain evidence="8 9">DSM 18607</strain>
    </source>
</reference>
<dbReference type="GO" id="GO:0004526">
    <property type="term" value="F:ribonuclease P activity"/>
    <property type="evidence" value="ECO:0007669"/>
    <property type="project" value="UniProtKB-UniRule"/>
</dbReference>
<comment type="function">
    <text evidence="6">RNaseP catalyzes the removal of the 5'-leader sequence from pre-tRNA to produce the mature 5'-terminus. It can also cleave other RNA substrates such as 4.5S RNA. The protein component plays an auxiliary but essential role in vivo by binding to the 5'-leader sequence and broadening the substrate specificity of the ribozyme.</text>
</comment>
<comment type="subunit">
    <text evidence="6">Consists of a catalytic RNA component (M1 or rnpB) and a protein subunit.</text>
</comment>
<dbReference type="Proteomes" id="UP000317893">
    <property type="component" value="Unassembled WGS sequence"/>
</dbReference>
<gene>
    <name evidence="6" type="primary">rnpA</name>
    <name evidence="8" type="ORF">FB458_1440</name>
</gene>
<protein>
    <recommendedName>
        <fullName evidence="6 7">Ribonuclease P protein component</fullName>
        <shortName evidence="6">RNase P protein</shortName>
        <shortName evidence="6">RNaseP protein</shortName>
        <ecNumber evidence="6 7">3.1.26.5</ecNumber>
    </recommendedName>
    <alternativeName>
        <fullName evidence="6">Protein C5</fullName>
    </alternativeName>
</protein>
<evidence type="ECO:0000256" key="5">
    <source>
        <dbReference type="ARBA" id="ARBA00022884"/>
    </source>
</evidence>
<dbReference type="GO" id="GO:0001682">
    <property type="term" value="P:tRNA 5'-leader removal"/>
    <property type="evidence" value="ECO:0007669"/>
    <property type="project" value="UniProtKB-UniRule"/>
</dbReference>
<comment type="similarity">
    <text evidence="6">Belongs to the RnpA family.</text>
</comment>
<dbReference type="Pfam" id="PF00825">
    <property type="entry name" value="Ribonuclease_P"/>
    <property type="match status" value="1"/>
</dbReference>
<dbReference type="GO" id="GO:0000049">
    <property type="term" value="F:tRNA binding"/>
    <property type="evidence" value="ECO:0007669"/>
    <property type="project" value="UniProtKB-UniRule"/>
</dbReference>
<keyword evidence="2 6" id="KW-0540">Nuclease</keyword>
<dbReference type="PANTHER" id="PTHR33992">
    <property type="entry name" value="RIBONUCLEASE P PROTEIN COMPONENT"/>
    <property type="match status" value="1"/>
</dbReference>
<dbReference type="InterPro" id="IPR000100">
    <property type="entry name" value="RNase_P"/>
</dbReference>
<dbReference type="InterPro" id="IPR020568">
    <property type="entry name" value="Ribosomal_Su5_D2-typ_SF"/>
</dbReference>